<dbReference type="PROSITE" id="PS51462">
    <property type="entry name" value="NUDIX"/>
    <property type="match status" value="1"/>
</dbReference>
<evidence type="ECO:0000259" key="2">
    <source>
        <dbReference type="PROSITE" id="PS51462"/>
    </source>
</evidence>
<dbReference type="PANTHER" id="PTHR43736">
    <property type="entry name" value="ADP-RIBOSE PYROPHOSPHATASE"/>
    <property type="match status" value="1"/>
</dbReference>
<keyword evidence="4" id="KW-1185">Reference proteome</keyword>
<comment type="caution">
    <text evidence="3">The sequence shown here is derived from an EMBL/GenBank/DDBJ whole genome shotgun (WGS) entry which is preliminary data.</text>
</comment>
<accession>A0AAD6J0Z7</accession>
<reference evidence="3" key="1">
    <citation type="submission" date="2023-01" db="EMBL/GenBank/DDBJ databases">
        <title>The chitinases involved in constricting ring structure development in the nematode-trapping fungus Drechslerella dactyloides.</title>
        <authorList>
            <person name="Wang R."/>
            <person name="Zhang L."/>
            <person name="Tang P."/>
            <person name="Li S."/>
            <person name="Liang L."/>
        </authorList>
    </citation>
    <scope>NUCLEOTIDE SEQUENCE</scope>
    <source>
        <strain evidence="3">YMF1.00031</strain>
    </source>
</reference>
<name>A0AAD6J0Z7_DREDA</name>
<gene>
    <name evidence="3" type="ORF">Dda_3178</name>
</gene>
<dbReference type="Gene3D" id="3.90.79.10">
    <property type="entry name" value="Nucleoside Triphosphate Pyrophosphohydrolase"/>
    <property type="match status" value="1"/>
</dbReference>
<dbReference type="InterPro" id="IPR000086">
    <property type="entry name" value="NUDIX_hydrolase_dom"/>
</dbReference>
<dbReference type="CDD" id="cd02883">
    <property type="entry name" value="NUDIX_Hydrolase"/>
    <property type="match status" value="1"/>
</dbReference>
<dbReference type="SUPFAM" id="SSF55811">
    <property type="entry name" value="Nudix"/>
    <property type="match status" value="1"/>
</dbReference>
<feature type="compositionally biased region" description="Polar residues" evidence="1">
    <location>
        <begin position="84"/>
        <end position="108"/>
    </location>
</feature>
<dbReference type="InterPro" id="IPR015797">
    <property type="entry name" value="NUDIX_hydrolase-like_dom_sf"/>
</dbReference>
<evidence type="ECO:0000313" key="3">
    <source>
        <dbReference type="EMBL" id="KAJ6262370.1"/>
    </source>
</evidence>
<sequence length="250" mass="27646">MAQIETSASNRGPPIAQPPPAIITHSYSFDPSLQAFNRPLDQILRDNPSHDYIAVGAFVLRPMTIEREPANSSPNPAASTPPSEISQSSFPNQPTPQHRDVASTTTSPHAEPQHQKQQLLLIRRSVSETFSGLYEVPGGGAEPPPVDSTVLDSVARELFEETGLVATRIVRLINTADIVSSRGKKIHKLHFQVEVQDTECVVLQPAEHDDYRWVGLDELADAEQWQTGEHRQENEGTWLARSVRAALERL</sequence>
<dbReference type="Pfam" id="PF00293">
    <property type="entry name" value="NUDIX"/>
    <property type="match status" value="1"/>
</dbReference>
<feature type="compositionally biased region" description="Low complexity" evidence="1">
    <location>
        <begin position="70"/>
        <end position="83"/>
    </location>
</feature>
<feature type="region of interest" description="Disordered" evidence="1">
    <location>
        <begin position="1"/>
        <end position="23"/>
    </location>
</feature>
<protein>
    <recommendedName>
        <fullName evidence="2">Nudix hydrolase domain-containing protein</fullName>
    </recommendedName>
</protein>
<evidence type="ECO:0000256" key="1">
    <source>
        <dbReference type="SAM" id="MobiDB-lite"/>
    </source>
</evidence>
<dbReference type="Proteomes" id="UP001221413">
    <property type="component" value="Unassembled WGS sequence"/>
</dbReference>
<dbReference type="AlphaFoldDB" id="A0AAD6J0Z7"/>
<dbReference type="EMBL" id="JAQGDS010000003">
    <property type="protein sequence ID" value="KAJ6262370.1"/>
    <property type="molecule type" value="Genomic_DNA"/>
</dbReference>
<feature type="compositionally biased region" description="Polar residues" evidence="1">
    <location>
        <begin position="1"/>
        <end position="10"/>
    </location>
</feature>
<proteinExistence type="predicted"/>
<feature type="region of interest" description="Disordered" evidence="1">
    <location>
        <begin position="67"/>
        <end position="116"/>
    </location>
</feature>
<feature type="domain" description="Nudix hydrolase" evidence="2">
    <location>
        <begin position="96"/>
        <end position="237"/>
    </location>
</feature>
<evidence type="ECO:0000313" key="4">
    <source>
        <dbReference type="Proteomes" id="UP001221413"/>
    </source>
</evidence>
<dbReference type="PANTHER" id="PTHR43736:SF1">
    <property type="entry name" value="DIHYDRONEOPTERIN TRIPHOSPHATE DIPHOSPHATASE"/>
    <property type="match status" value="1"/>
</dbReference>
<organism evidence="3 4">
    <name type="scientific">Drechslerella dactyloides</name>
    <name type="common">Nematode-trapping fungus</name>
    <name type="synonym">Arthrobotrys dactyloides</name>
    <dbReference type="NCBI Taxonomy" id="74499"/>
    <lineage>
        <taxon>Eukaryota</taxon>
        <taxon>Fungi</taxon>
        <taxon>Dikarya</taxon>
        <taxon>Ascomycota</taxon>
        <taxon>Pezizomycotina</taxon>
        <taxon>Orbiliomycetes</taxon>
        <taxon>Orbiliales</taxon>
        <taxon>Orbiliaceae</taxon>
        <taxon>Drechslerella</taxon>
    </lineage>
</organism>